<comment type="caution">
    <text evidence="2">The sequence shown here is derived from an EMBL/GenBank/DDBJ whole genome shotgun (WGS) entry which is preliminary data.</text>
</comment>
<dbReference type="Proteomes" id="UP000572635">
    <property type="component" value="Unassembled WGS sequence"/>
</dbReference>
<name>A0A7W8QQD4_9ACTN</name>
<keyword evidence="1" id="KW-0732">Signal</keyword>
<sequence length="223" mass="23386">MRTAPAPRPDRRRSGRASTVLASAVLLALLLGAQALRIHDDEARTAPMEVSGTASEAVDARSFTVEVVDVAFARSVYDASRLSVGDEDEADAAAAEDAIEANGVWVVVTADITAAERPLNRVNAELETGEGTTYSSSTMSVNALGSISDVFSPGIPRRGAVVFELPPERLSSPSVRFNVHSGLDKRLSGSALVDLELSGSELKKAVDGAEEALAVPQSEIRKA</sequence>
<protein>
    <recommendedName>
        <fullName evidence="4">DUF4352 domain-containing protein</fullName>
    </recommendedName>
</protein>
<evidence type="ECO:0000256" key="1">
    <source>
        <dbReference type="ARBA" id="ARBA00022729"/>
    </source>
</evidence>
<proteinExistence type="predicted"/>
<dbReference type="RefSeq" id="WP_184393647.1">
    <property type="nucleotide sequence ID" value="NZ_BAAAJD010000075.1"/>
</dbReference>
<evidence type="ECO:0000313" key="2">
    <source>
        <dbReference type="EMBL" id="MBB5433686.1"/>
    </source>
</evidence>
<evidence type="ECO:0008006" key="4">
    <source>
        <dbReference type="Google" id="ProtNLM"/>
    </source>
</evidence>
<keyword evidence="3" id="KW-1185">Reference proteome</keyword>
<dbReference type="AlphaFoldDB" id="A0A7W8QQD4"/>
<reference evidence="2 3" key="1">
    <citation type="submission" date="2020-08" db="EMBL/GenBank/DDBJ databases">
        <title>Sequencing the genomes of 1000 actinobacteria strains.</title>
        <authorList>
            <person name="Klenk H.-P."/>
        </authorList>
    </citation>
    <scope>NUCLEOTIDE SEQUENCE [LARGE SCALE GENOMIC DNA]</scope>
    <source>
        <strain evidence="2 3">DSM 44551</strain>
    </source>
</reference>
<gene>
    <name evidence="2" type="ORF">HDA36_003770</name>
</gene>
<organism evidence="2 3">
    <name type="scientific">Nocardiopsis composta</name>
    <dbReference type="NCBI Taxonomy" id="157465"/>
    <lineage>
        <taxon>Bacteria</taxon>
        <taxon>Bacillati</taxon>
        <taxon>Actinomycetota</taxon>
        <taxon>Actinomycetes</taxon>
        <taxon>Streptosporangiales</taxon>
        <taxon>Nocardiopsidaceae</taxon>
        <taxon>Nocardiopsis</taxon>
    </lineage>
</organism>
<accession>A0A7W8QQD4</accession>
<dbReference type="EMBL" id="JACHDB010000001">
    <property type="protein sequence ID" value="MBB5433686.1"/>
    <property type="molecule type" value="Genomic_DNA"/>
</dbReference>
<dbReference type="InterPro" id="IPR029050">
    <property type="entry name" value="Immunoprotect_excell_Ig-like"/>
</dbReference>
<dbReference type="Gene3D" id="2.60.40.1240">
    <property type="match status" value="1"/>
</dbReference>
<evidence type="ECO:0000313" key="3">
    <source>
        <dbReference type="Proteomes" id="UP000572635"/>
    </source>
</evidence>